<evidence type="ECO:0000313" key="1">
    <source>
        <dbReference type="EMBL" id="KHJ95040.1"/>
    </source>
</evidence>
<dbReference type="EMBL" id="KN550102">
    <property type="protein sequence ID" value="KHJ95040.1"/>
    <property type="molecule type" value="Genomic_DNA"/>
</dbReference>
<name>A0A0B1TI06_OESDE</name>
<dbReference type="InterPro" id="IPR001888">
    <property type="entry name" value="Transposase_1"/>
</dbReference>
<evidence type="ECO:0008006" key="3">
    <source>
        <dbReference type="Google" id="ProtNLM"/>
    </source>
</evidence>
<dbReference type="AlphaFoldDB" id="A0A0B1TI06"/>
<dbReference type="InterPro" id="IPR036397">
    <property type="entry name" value="RNaseH_sf"/>
</dbReference>
<reference evidence="1 2" key="1">
    <citation type="submission" date="2014-03" db="EMBL/GenBank/DDBJ databases">
        <title>Draft genome of the hookworm Oesophagostomum dentatum.</title>
        <authorList>
            <person name="Mitreva M."/>
        </authorList>
    </citation>
    <scope>NUCLEOTIDE SEQUENCE [LARGE SCALE GENOMIC DNA]</scope>
    <source>
        <strain evidence="1 2">OD-Hann</strain>
    </source>
</reference>
<dbReference type="PANTHER" id="PTHR46060:SF1">
    <property type="entry name" value="MARINER MOS1 TRANSPOSASE-LIKE PROTEIN"/>
    <property type="match status" value="1"/>
</dbReference>
<keyword evidence="2" id="KW-1185">Reference proteome</keyword>
<dbReference type="OrthoDB" id="5863303at2759"/>
<organism evidence="1 2">
    <name type="scientific">Oesophagostomum dentatum</name>
    <name type="common">Nodular worm</name>
    <dbReference type="NCBI Taxonomy" id="61180"/>
    <lineage>
        <taxon>Eukaryota</taxon>
        <taxon>Metazoa</taxon>
        <taxon>Ecdysozoa</taxon>
        <taxon>Nematoda</taxon>
        <taxon>Chromadorea</taxon>
        <taxon>Rhabditida</taxon>
        <taxon>Rhabditina</taxon>
        <taxon>Rhabditomorpha</taxon>
        <taxon>Strongyloidea</taxon>
        <taxon>Strongylidae</taxon>
        <taxon>Oesophagostomum</taxon>
    </lineage>
</organism>
<dbReference type="Proteomes" id="UP000053660">
    <property type="component" value="Unassembled WGS sequence"/>
</dbReference>
<protein>
    <recommendedName>
        <fullName evidence="3">Transposase</fullName>
    </recommendedName>
</protein>
<dbReference type="Gene3D" id="3.30.420.10">
    <property type="entry name" value="Ribonuclease H-like superfamily/Ribonuclease H"/>
    <property type="match status" value="1"/>
</dbReference>
<dbReference type="InterPro" id="IPR052709">
    <property type="entry name" value="Transposase-MT_Hybrid"/>
</dbReference>
<sequence>MVSVWWNIHVVVHWHLLDDGATITANLYMQQVRALKAKVDESGGFVRKVYFQHDNLRPHIAREKEKPSRVVMRSKMH</sequence>
<dbReference type="PANTHER" id="PTHR46060">
    <property type="entry name" value="MARINER MOS1 TRANSPOSASE-LIKE PROTEIN"/>
    <property type="match status" value="1"/>
</dbReference>
<evidence type="ECO:0000313" key="2">
    <source>
        <dbReference type="Proteomes" id="UP000053660"/>
    </source>
</evidence>
<dbReference type="GO" id="GO:0003676">
    <property type="term" value="F:nucleic acid binding"/>
    <property type="evidence" value="ECO:0007669"/>
    <property type="project" value="InterPro"/>
</dbReference>
<accession>A0A0B1TI06</accession>
<dbReference type="Pfam" id="PF01359">
    <property type="entry name" value="Transposase_1"/>
    <property type="match status" value="1"/>
</dbReference>
<proteinExistence type="predicted"/>
<gene>
    <name evidence="1" type="ORF">OESDEN_05021</name>
</gene>